<evidence type="ECO:0000256" key="6">
    <source>
        <dbReference type="SAM" id="Phobius"/>
    </source>
</evidence>
<evidence type="ECO:0000256" key="3">
    <source>
        <dbReference type="ARBA" id="ARBA00022692"/>
    </source>
</evidence>
<dbReference type="EMBL" id="DF973126">
    <property type="protein sequence ID" value="GAU12837.1"/>
    <property type="molecule type" value="Genomic_DNA"/>
</dbReference>
<protein>
    <recommendedName>
        <fullName evidence="9">Protein DETOXIFICATION</fullName>
    </recommendedName>
</protein>
<evidence type="ECO:0000313" key="7">
    <source>
        <dbReference type="EMBL" id="GAU12837.1"/>
    </source>
</evidence>
<feature type="transmembrane region" description="Helical" evidence="6">
    <location>
        <begin position="358"/>
        <end position="380"/>
    </location>
</feature>
<evidence type="ECO:0000256" key="5">
    <source>
        <dbReference type="ARBA" id="ARBA00023136"/>
    </source>
</evidence>
<dbReference type="InterPro" id="IPR045069">
    <property type="entry name" value="MATE_euk"/>
</dbReference>
<keyword evidence="8" id="KW-1185">Reference proteome</keyword>
<dbReference type="Pfam" id="PF01554">
    <property type="entry name" value="MatE"/>
    <property type="match status" value="2"/>
</dbReference>
<feature type="transmembrane region" description="Helical" evidence="6">
    <location>
        <begin position="55"/>
        <end position="76"/>
    </location>
</feature>
<reference evidence="8" key="1">
    <citation type="journal article" date="2017" name="Front. Plant Sci.">
        <title>Climate Clever Clovers: New Paradigm to Reduce the Environmental Footprint of Ruminants by Breeding Low Methanogenic Forages Utilizing Haplotype Variation.</title>
        <authorList>
            <person name="Kaur P."/>
            <person name="Appels R."/>
            <person name="Bayer P.E."/>
            <person name="Keeble-Gagnere G."/>
            <person name="Wang J."/>
            <person name="Hirakawa H."/>
            <person name="Shirasawa K."/>
            <person name="Vercoe P."/>
            <person name="Stefanova K."/>
            <person name="Durmic Z."/>
            <person name="Nichols P."/>
            <person name="Revell C."/>
            <person name="Isobe S.N."/>
            <person name="Edwards D."/>
            <person name="Erskine W."/>
        </authorList>
    </citation>
    <scope>NUCLEOTIDE SEQUENCE [LARGE SCALE GENOMIC DNA]</scope>
    <source>
        <strain evidence="8">cv. Daliak</strain>
    </source>
</reference>
<gene>
    <name evidence="7" type="ORF">TSUD_73240</name>
</gene>
<feature type="transmembrane region" description="Helical" evidence="6">
    <location>
        <begin position="283"/>
        <end position="306"/>
    </location>
</feature>
<evidence type="ECO:0008006" key="9">
    <source>
        <dbReference type="Google" id="ProtNLM"/>
    </source>
</evidence>
<feature type="transmembrane region" description="Helical" evidence="6">
    <location>
        <begin position="130"/>
        <end position="147"/>
    </location>
</feature>
<accession>A0A2Z6MIR6</accession>
<feature type="transmembrane region" description="Helical" evidence="6">
    <location>
        <begin position="88"/>
        <end position="110"/>
    </location>
</feature>
<dbReference type="PANTHER" id="PTHR11206">
    <property type="entry name" value="MULTIDRUG RESISTANCE PROTEIN"/>
    <property type="match status" value="1"/>
</dbReference>
<keyword evidence="4 6" id="KW-1133">Transmembrane helix</keyword>
<evidence type="ECO:0000256" key="2">
    <source>
        <dbReference type="ARBA" id="ARBA00010199"/>
    </source>
</evidence>
<organism evidence="7 8">
    <name type="scientific">Trifolium subterraneum</name>
    <name type="common">Subterranean clover</name>
    <dbReference type="NCBI Taxonomy" id="3900"/>
    <lineage>
        <taxon>Eukaryota</taxon>
        <taxon>Viridiplantae</taxon>
        <taxon>Streptophyta</taxon>
        <taxon>Embryophyta</taxon>
        <taxon>Tracheophyta</taxon>
        <taxon>Spermatophyta</taxon>
        <taxon>Magnoliopsida</taxon>
        <taxon>eudicotyledons</taxon>
        <taxon>Gunneridae</taxon>
        <taxon>Pentapetalae</taxon>
        <taxon>rosids</taxon>
        <taxon>fabids</taxon>
        <taxon>Fabales</taxon>
        <taxon>Fabaceae</taxon>
        <taxon>Papilionoideae</taxon>
        <taxon>50 kb inversion clade</taxon>
        <taxon>NPAAA clade</taxon>
        <taxon>Hologalegina</taxon>
        <taxon>IRL clade</taxon>
        <taxon>Trifolieae</taxon>
        <taxon>Trifolium</taxon>
    </lineage>
</organism>
<keyword evidence="3 6" id="KW-0812">Transmembrane</keyword>
<feature type="transmembrane region" description="Helical" evidence="6">
    <location>
        <begin position="159"/>
        <end position="182"/>
    </location>
</feature>
<evidence type="ECO:0000256" key="1">
    <source>
        <dbReference type="ARBA" id="ARBA00004141"/>
    </source>
</evidence>
<comment type="similarity">
    <text evidence="2">Belongs to the multi antimicrobial extrusion (MATE) (TC 2.A.66.1) family.</text>
</comment>
<sequence>MTSKKQVIAEVKGQLWLALPLTLVGVLQYILQSISIMFVGHLGTLPLSGASMTNSFASATGFTLLMGICSALETFCGQSNGAGKYHMLGIHVQRCMVVVSVVSVFIAIVWGNTESILVAMHQDKGIAKEAGLYAFYLIPSLFAYGLLQCIVKFLQTQSIVLPMVATSCIAALLHTILCWVLIFKVKFGSRGAALSTSICYWANVLLISLYVKFSSSCNQTWTGFSRTALCNIFDFLRLALPSTLMICLNTFGLAWMIPFGCSAAISIRVSNELGGGNPQGASLAVRMGLSTVLIEALLIVLGMVLARNGWGHLYSDDKHVIKYVSAMMPVLAVSSFLDAIQSALSGVLAGCGRQNIGAYVNLGSFYIVGVPCAVILAFLVHMDAMGLWLGIISAFVVQTLLYITFTVRSNWEELARNAQSRVELSTTTTTGAPTTTASD</sequence>
<comment type="subcellular location">
    <subcellularLocation>
        <location evidence="1">Membrane</location>
        <topology evidence="1">Multi-pass membrane protein</topology>
    </subcellularLocation>
</comment>
<feature type="transmembrane region" description="Helical" evidence="6">
    <location>
        <begin position="194"/>
        <end position="211"/>
    </location>
</feature>
<dbReference type="GO" id="GO:0042910">
    <property type="term" value="F:xenobiotic transmembrane transporter activity"/>
    <property type="evidence" value="ECO:0007669"/>
    <property type="project" value="InterPro"/>
</dbReference>
<dbReference type="InterPro" id="IPR002528">
    <property type="entry name" value="MATE_fam"/>
</dbReference>
<keyword evidence="5 6" id="KW-0472">Membrane</keyword>
<dbReference type="OrthoDB" id="2126698at2759"/>
<name>A0A2Z6MIR6_TRISU</name>
<evidence type="ECO:0000256" key="4">
    <source>
        <dbReference type="ARBA" id="ARBA00022989"/>
    </source>
</evidence>
<feature type="transmembrane region" description="Helical" evidence="6">
    <location>
        <begin position="386"/>
        <end position="407"/>
    </location>
</feature>
<dbReference type="NCBIfam" id="TIGR00797">
    <property type="entry name" value="matE"/>
    <property type="match status" value="1"/>
</dbReference>
<feature type="transmembrane region" description="Helical" evidence="6">
    <location>
        <begin position="21"/>
        <end position="43"/>
    </location>
</feature>
<evidence type="ECO:0000313" key="8">
    <source>
        <dbReference type="Proteomes" id="UP000242715"/>
    </source>
</evidence>
<dbReference type="GO" id="GO:0016020">
    <property type="term" value="C:membrane"/>
    <property type="evidence" value="ECO:0007669"/>
    <property type="project" value="UniProtKB-SubCell"/>
</dbReference>
<dbReference type="CDD" id="cd13132">
    <property type="entry name" value="MATE_eukaryotic"/>
    <property type="match status" value="1"/>
</dbReference>
<dbReference type="Proteomes" id="UP000242715">
    <property type="component" value="Unassembled WGS sequence"/>
</dbReference>
<proteinExistence type="inferred from homology"/>
<dbReference type="GO" id="GO:1990961">
    <property type="term" value="P:xenobiotic detoxification by transmembrane export across the plasma membrane"/>
    <property type="evidence" value="ECO:0007669"/>
    <property type="project" value="InterPro"/>
</dbReference>
<dbReference type="AlphaFoldDB" id="A0A2Z6MIR6"/>
<dbReference type="GO" id="GO:0015297">
    <property type="term" value="F:antiporter activity"/>
    <property type="evidence" value="ECO:0007669"/>
    <property type="project" value="InterPro"/>
</dbReference>